<proteinExistence type="inferred from homology"/>
<protein>
    <recommendedName>
        <fullName evidence="6">Mitochondrial transcription termination factor family protein</fullName>
    </recommendedName>
</protein>
<keyword evidence="2" id="KW-0804">Transcription</keyword>
<dbReference type="SMART" id="SM00733">
    <property type="entry name" value="Mterf"/>
    <property type="match status" value="4"/>
</dbReference>
<dbReference type="Gene3D" id="1.25.70.10">
    <property type="entry name" value="Transcription termination factor 3, mitochondrial"/>
    <property type="match status" value="1"/>
</dbReference>
<comment type="similarity">
    <text evidence="1">Belongs to the mTERF family.</text>
</comment>
<accession>A0A087G055</accession>
<keyword evidence="2" id="KW-0805">Transcription regulation</keyword>
<evidence type="ECO:0000256" key="2">
    <source>
        <dbReference type="ARBA" id="ARBA00022472"/>
    </source>
</evidence>
<reference evidence="5" key="1">
    <citation type="journal article" date="2015" name="Nat. Plants">
        <title>Genome expansion of Arabis alpina linked with retrotransposition and reduced symmetric DNA methylation.</title>
        <authorList>
            <person name="Willing E.M."/>
            <person name="Rawat V."/>
            <person name="Mandakova T."/>
            <person name="Maumus F."/>
            <person name="James G.V."/>
            <person name="Nordstroem K.J."/>
            <person name="Becker C."/>
            <person name="Warthmann N."/>
            <person name="Chica C."/>
            <person name="Szarzynska B."/>
            <person name="Zytnicki M."/>
            <person name="Albani M.C."/>
            <person name="Kiefer C."/>
            <person name="Bergonzi S."/>
            <person name="Castaings L."/>
            <person name="Mateos J.L."/>
            <person name="Berns M.C."/>
            <person name="Bujdoso N."/>
            <person name="Piofczyk T."/>
            <person name="de Lorenzo L."/>
            <person name="Barrero-Sicilia C."/>
            <person name="Mateos I."/>
            <person name="Piednoel M."/>
            <person name="Hagmann J."/>
            <person name="Chen-Min-Tao R."/>
            <person name="Iglesias-Fernandez R."/>
            <person name="Schuster S.C."/>
            <person name="Alonso-Blanco C."/>
            <person name="Roudier F."/>
            <person name="Carbonero P."/>
            <person name="Paz-Ares J."/>
            <person name="Davis S.J."/>
            <person name="Pecinka A."/>
            <person name="Quesneville H."/>
            <person name="Colot V."/>
            <person name="Lysak M.A."/>
            <person name="Weigel D."/>
            <person name="Coupland G."/>
            <person name="Schneeberger K."/>
        </authorList>
    </citation>
    <scope>NUCLEOTIDE SEQUENCE [LARGE SCALE GENOMIC DNA]</scope>
    <source>
        <strain evidence="5">cv. Pajares</strain>
    </source>
</reference>
<sequence>EKAIEEKVNVCKKIGFTTGDVWKMFKRYPFFLRHSEKKITQIYESLKKCGLLEDEILSVLKKCPQCLGASQQKIDNSVETFLSLGFSRDEFAMIFKGFPQLIGLSTESVTKKTELLVKKMNWSLKAVVSNPAVYGYSLEKRTIPRCNVIKALMSKGLLANKLPPLSSVLAITDQAFLNKYVKIHDDKKLVVKLMAIFTRGRVS</sequence>
<dbReference type="EMBL" id="KL980928">
    <property type="protein sequence ID" value="KFK23257.1"/>
    <property type="molecule type" value="Genomic_DNA"/>
</dbReference>
<dbReference type="eggNOG" id="KOG1267">
    <property type="taxonomic scope" value="Eukaryota"/>
</dbReference>
<evidence type="ECO:0008006" key="6">
    <source>
        <dbReference type="Google" id="ProtNLM"/>
    </source>
</evidence>
<organism evidence="4 5">
    <name type="scientific">Arabis alpina</name>
    <name type="common">Alpine rock-cress</name>
    <dbReference type="NCBI Taxonomy" id="50452"/>
    <lineage>
        <taxon>Eukaryota</taxon>
        <taxon>Viridiplantae</taxon>
        <taxon>Streptophyta</taxon>
        <taxon>Embryophyta</taxon>
        <taxon>Tracheophyta</taxon>
        <taxon>Spermatophyta</taxon>
        <taxon>Magnoliopsida</taxon>
        <taxon>eudicotyledons</taxon>
        <taxon>Gunneridae</taxon>
        <taxon>Pentapetalae</taxon>
        <taxon>rosids</taxon>
        <taxon>malvids</taxon>
        <taxon>Brassicales</taxon>
        <taxon>Brassicaceae</taxon>
        <taxon>Arabideae</taxon>
        <taxon>Arabis</taxon>
    </lineage>
</organism>
<evidence type="ECO:0000256" key="3">
    <source>
        <dbReference type="ARBA" id="ARBA00022946"/>
    </source>
</evidence>
<dbReference type="GO" id="GO:0006353">
    <property type="term" value="P:DNA-templated transcription termination"/>
    <property type="evidence" value="ECO:0007669"/>
    <property type="project" value="UniProtKB-KW"/>
</dbReference>
<feature type="non-terminal residue" evidence="4">
    <location>
        <position position="1"/>
    </location>
</feature>
<evidence type="ECO:0000313" key="5">
    <source>
        <dbReference type="Proteomes" id="UP000029120"/>
    </source>
</evidence>
<gene>
    <name evidence="4" type="ORF">AALP_AAs45371U000100</name>
</gene>
<dbReference type="Proteomes" id="UP000029120">
    <property type="component" value="Unassembled WGS sequence"/>
</dbReference>
<dbReference type="PANTHER" id="PTHR13068">
    <property type="entry name" value="CGI-12 PROTEIN-RELATED"/>
    <property type="match status" value="1"/>
</dbReference>
<dbReference type="GO" id="GO:0005737">
    <property type="term" value="C:cytoplasm"/>
    <property type="evidence" value="ECO:0007669"/>
    <property type="project" value="UniProtKB-ARBA"/>
</dbReference>
<dbReference type="InterPro" id="IPR038538">
    <property type="entry name" value="MTERF_sf"/>
</dbReference>
<dbReference type="Pfam" id="PF02536">
    <property type="entry name" value="mTERF"/>
    <property type="match status" value="1"/>
</dbReference>
<dbReference type="GO" id="GO:0003676">
    <property type="term" value="F:nucleic acid binding"/>
    <property type="evidence" value="ECO:0007669"/>
    <property type="project" value="InterPro"/>
</dbReference>
<evidence type="ECO:0000256" key="1">
    <source>
        <dbReference type="ARBA" id="ARBA00007692"/>
    </source>
</evidence>
<dbReference type="OMA" id="LARICYR"/>
<dbReference type="PANTHER" id="PTHR13068:SF133">
    <property type="entry name" value="MITOCHONDRIAL TRANSCRIPTION TERMINATION FACTOR FAMILY PROTEIN"/>
    <property type="match status" value="1"/>
</dbReference>
<keyword evidence="2" id="KW-0806">Transcription termination</keyword>
<evidence type="ECO:0000313" key="4">
    <source>
        <dbReference type="EMBL" id="KFK23257.1"/>
    </source>
</evidence>
<keyword evidence="3" id="KW-0809">Transit peptide</keyword>
<dbReference type="InterPro" id="IPR003690">
    <property type="entry name" value="MTERF"/>
</dbReference>
<name>A0A087G055_ARAAL</name>
<keyword evidence="5" id="KW-1185">Reference proteome</keyword>
<dbReference type="AlphaFoldDB" id="A0A087G055"/>
<dbReference type="Gramene" id="KFK23257">
    <property type="protein sequence ID" value="KFK23257"/>
    <property type="gene ID" value="AALP_AAs45371U000100"/>
</dbReference>
<dbReference type="OrthoDB" id="1111305at2759"/>